<reference evidence="1 2" key="1">
    <citation type="journal article" date="2018" name="Front. Plant Sci.">
        <title>Red Clover (Trifolium pratense) and Zigzag Clover (T. medium) - A Picture of Genomic Similarities and Differences.</title>
        <authorList>
            <person name="Dluhosova J."/>
            <person name="Istvanek J."/>
            <person name="Nedelnik J."/>
            <person name="Repkova J."/>
        </authorList>
    </citation>
    <scope>NUCLEOTIDE SEQUENCE [LARGE SCALE GENOMIC DNA]</scope>
    <source>
        <strain evidence="2">cv. 10/8</strain>
        <tissue evidence="1">Leaf</tissue>
    </source>
</reference>
<evidence type="ECO:0000313" key="1">
    <source>
        <dbReference type="EMBL" id="MCI43981.1"/>
    </source>
</evidence>
<evidence type="ECO:0000313" key="2">
    <source>
        <dbReference type="Proteomes" id="UP000265520"/>
    </source>
</evidence>
<dbReference type="AlphaFoldDB" id="A0A392S504"/>
<keyword evidence="2" id="KW-1185">Reference proteome</keyword>
<dbReference type="Proteomes" id="UP000265520">
    <property type="component" value="Unassembled WGS sequence"/>
</dbReference>
<comment type="caution">
    <text evidence="1">The sequence shown here is derived from an EMBL/GenBank/DDBJ whole genome shotgun (WGS) entry which is preliminary data.</text>
</comment>
<accession>A0A392S504</accession>
<proteinExistence type="predicted"/>
<name>A0A392S504_9FABA</name>
<dbReference type="EMBL" id="LXQA010324421">
    <property type="protein sequence ID" value="MCI43981.1"/>
    <property type="molecule type" value="Genomic_DNA"/>
</dbReference>
<feature type="non-terminal residue" evidence="1">
    <location>
        <position position="1"/>
    </location>
</feature>
<protein>
    <submittedName>
        <fullName evidence="1">Uncharacterized protein</fullName>
    </submittedName>
</protein>
<sequence length="51" mass="5936">DHIPLGHAYRQISLFRQSAYTYPKDETNVQKKVPPILNEVLRSMVDINNPK</sequence>
<organism evidence="1 2">
    <name type="scientific">Trifolium medium</name>
    <dbReference type="NCBI Taxonomy" id="97028"/>
    <lineage>
        <taxon>Eukaryota</taxon>
        <taxon>Viridiplantae</taxon>
        <taxon>Streptophyta</taxon>
        <taxon>Embryophyta</taxon>
        <taxon>Tracheophyta</taxon>
        <taxon>Spermatophyta</taxon>
        <taxon>Magnoliopsida</taxon>
        <taxon>eudicotyledons</taxon>
        <taxon>Gunneridae</taxon>
        <taxon>Pentapetalae</taxon>
        <taxon>rosids</taxon>
        <taxon>fabids</taxon>
        <taxon>Fabales</taxon>
        <taxon>Fabaceae</taxon>
        <taxon>Papilionoideae</taxon>
        <taxon>50 kb inversion clade</taxon>
        <taxon>NPAAA clade</taxon>
        <taxon>Hologalegina</taxon>
        <taxon>IRL clade</taxon>
        <taxon>Trifolieae</taxon>
        <taxon>Trifolium</taxon>
    </lineage>
</organism>